<evidence type="ECO:0000259" key="1">
    <source>
        <dbReference type="Pfam" id="PF08308"/>
    </source>
</evidence>
<organism evidence="2">
    <name type="scientific">hot springs metagenome</name>
    <dbReference type="NCBI Taxonomy" id="433727"/>
    <lineage>
        <taxon>unclassified sequences</taxon>
        <taxon>metagenomes</taxon>
        <taxon>ecological metagenomes</taxon>
    </lineage>
</organism>
<proteinExistence type="predicted"/>
<accession>A0A5J4KYZ3</accession>
<evidence type="ECO:0000313" key="2">
    <source>
        <dbReference type="EMBL" id="GER94818.1"/>
    </source>
</evidence>
<gene>
    <name evidence="2" type="ORF">A45J_2583</name>
</gene>
<feature type="domain" description="PEGA" evidence="1">
    <location>
        <begin position="32"/>
        <end position="94"/>
    </location>
</feature>
<comment type="caution">
    <text evidence="2">The sequence shown here is derived from an EMBL/GenBank/DDBJ whole genome shotgun (WGS) entry which is preliminary data.</text>
</comment>
<dbReference type="PROSITE" id="PS51257">
    <property type="entry name" value="PROKAR_LIPOPROTEIN"/>
    <property type="match status" value="1"/>
</dbReference>
<name>A0A5J4KYZ3_9ZZZZ</name>
<protein>
    <recommendedName>
        <fullName evidence="1">PEGA domain-containing protein</fullName>
    </recommendedName>
</protein>
<dbReference type="EMBL" id="BLAB01000001">
    <property type="protein sequence ID" value="GER94818.1"/>
    <property type="molecule type" value="Genomic_DNA"/>
</dbReference>
<dbReference type="InterPro" id="IPR013229">
    <property type="entry name" value="PEGA"/>
</dbReference>
<dbReference type="Pfam" id="PF08308">
    <property type="entry name" value="PEGA"/>
    <property type="match status" value="1"/>
</dbReference>
<dbReference type="AlphaFoldDB" id="A0A5J4KYZ3"/>
<sequence length="171" mass="18734">MKNKLFKMMVSLLVLTTLISCATIMGKSGPETLNVRSTPDQANVTIIDELGTKIFEGKTPVALPLEKKKGYFKGKKYTVKIQKEGYAEQTVTVDTRLNGWYIGGNIILGGLIGWLIVDPATGAMWTLDSNEINVTLETSKHGAIIEPNKIGVVLLQDVPLSLRDKMVKVSQ</sequence>
<reference evidence="2" key="1">
    <citation type="submission" date="2019-10" db="EMBL/GenBank/DDBJ databases">
        <title>Metagenomic sequencing of thiosulfate-disproportionating enrichment culture.</title>
        <authorList>
            <person name="Umezawa K."/>
            <person name="Kojima H."/>
            <person name="Fukui M."/>
        </authorList>
    </citation>
    <scope>NUCLEOTIDE SEQUENCE</scope>
    <source>
        <strain evidence="2">45J</strain>
    </source>
</reference>